<reference evidence="2 3" key="1">
    <citation type="journal article" date="2015" name="G3 (Bethesda)">
        <title>Insights into Ongoing Evolution of the Hexachlorocyclohexane Catabolic Pathway from Comparative Genomics of Ten Sphingomonadaceae Strains.</title>
        <authorList>
            <person name="Pearce S.L."/>
            <person name="Oakeshott J.G."/>
            <person name="Pandey G."/>
        </authorList>
    </citation>
    <scope>NUCLEOTIDE SEQUENCE [LARGE SCALE GENOMIC DNA]</scope>
    <source>
        <strain evidence="2 3">LL02</strain>
    </source>
</reference>
<comment type="caution">
    <text evidence="2">The sequence shown here is derived from an EMBL/GenBank/DDBJ whole genome shotgun (WGS) entry which is preliminary data.</text>
</comment>
<gene>
    <name evidence="2" type="ORF">V474_02410</name>
</gene>
<protein>
    <submittedName>
        <fullName evidence="2">Uncharacterized protein</fullName>
    </submittedName>
</protein>
<feature type="region of interest" description="Disordered" evidence="1">
    <location>
        <begin position="59"/>
        <end position="88"/>
    </location>
</feature>
<dbReference type="PATRIC" id="fig|1114963.3.peg.4101"/>
<sequence length="273" mass="30709">MEVAIRAHLFHRRGLRQDGEGQHAAGLPFGHPFHRSPSREYAEARGADAFALKATADWVGQPRKSGKPRRQADGSFAGDRLPHRVRRSGDVDAFDRVYGRRGRHARFEREQHRKHGDGHQGPAAIMSEPGDGPAEGASKRCGGQTERRDQDDAHEALQRKHQQGESAQGTGRKDMRRGTRAGQRCAAVHDIPGRHSDHEGRRHEETPAIGPKRQCRDQHRDDDDRHACQHALQDFGRIHLVVSLLTRFALPARHCAEQCDDDDLEHGKDREQT</sequence>
<proteinExistence type="predicted"/>
<organism evidence="2 3">
    <name type="scientific">Novosphingobium barchaimii LL02</name>
    <dbReference type="NCBI Taxonomy" id="1114963"/>
    <lineage>
        <taxon>Bacteria</taxon>
        <taxon>Pseudomonadati</taxon>
        <taxon>Pseudomonadota</taxon>
        <taxon>Alphaproteobacteria</taxon>
        <taxon>Sphingomonadales</taxon>
        <taxon>Sphingomonadaceae</taxon>
        <taxon>Novosphingobium</taxon>
    </lineage>
</organism>
<accession>A0A0J7XJM8</accession>
<feature type="region of interest" description="Disordered" evidence="1">
    <location>
        <begin position="102"/>
        <end position="221"/>
    </location>
</feature>
<dbReference type="Proteomes" id="UP000052268">
    <property type="component" value="Unassembled WGS sequence"/>
</dbReference>
<evidence type="ECO:0000256" key="1">
    <source>
        <dbReference type="SAM" id="MobiDB-lite"/>
    </source>
</evidence>
<evidence type="ECO:0000313" key="3">
    <source>
        <dbReference type="Proteomes" id="UP000052268"/>
    </source>
</evidence>
<feature type="compositionally biased region" description="Basic and acidic residues" evidence="1">
    <location>
        <begin position="191"/>
        <end position="206"/>
    </location>
</feature>
<dbReference type="EMBL" id="JACU01000010">
    <property type="protein sequence ID" value="KMS51917.1"/>
    <property type="molecule type" value="Genomic_DNA"/>
</dbReference>
<evidence type="ECO:0000313" key="2">
    <source>
        <dbReference type="EMBL" id="KMS51917.1"/>
    </source>
</evidence>
<dbReference type="AlphaFoldDB" id="A0A0J7XJM8"/>
<feature type="compositionally biased region" description="Basic and acidic residues" evidence="1">
    <location>
        <begin position="145"/>
        <end position="158"/>
    </location>
</feature>
<keyword evidence="3" id="KW-1185">Reference proteome</keyword>
<name>A0A0J7XJM8_9SPHN</name>